<feature type="compositionally biased region" description="Basic and acidic residues" evidence="1">
    <location>
        <begin position="147"/>
        <end position="172"/>
    </location>
</feature>
<proteinExistence type="predicted"/>
<dbReference type="EnsemblMetazoa" id="Aqu2.1.42077_001">
    <property type="protein sequence ID" value="Aqu2.1.42077_001"/>
    <property type="gene ID" value="Aqu2.1.42077"/>
</dbReference>
<feature type="chain" id="PRO_5010855056" description="PSI domain-containing protein" evidence="3">
    <location>
        <begin position="22"/>
        <end position="184"/>
    </location>
</feature>
<organism evidence="4">
    <name type="scientific">Amphimedon queenslandica</name>
    <name type="common">Sponge</name>
    <dbReference type="NCBI Taxonomy" id="400682"/>
    <lineage>
        <taxon>Eukaryota</taxon>
        <taxon>Metazoa</taxon>
        <taxon>Porifera</taxon>
        <taxon>Demospongiae</taxon>
        <taxon>Heteroscleromorpha</taxon>
        <taxon>Haplosclerida</taxon>
        <taxon>Niphatidae</taxon>
        <taxon>Amphimedon</taxon>
    </lineage>
</organism>
<sequence length="184" mass="20923">MYKLVALACILLGALVLSVSAQNDDEHRQFCANITDCGECVGASNPDLSQGGRCYFCKKTDKGKENVCLPYGFNLPIASSSECPGLNFNIDNCTITALVYIILICVFVVLFFAGCCIICCCCCCWCHRRRQRQRELEDENYMQERDHIRQKSSERRAERKAKNDEIRKKYGLNDDTTGTYKRLQ</sequence>
<dbReference type="OMA" id="CENFGSQ"/>
<dbReference type="GO" id="GO:0006606">
    <property type="term" value="P:protein import into nucleus"/>
    <property type="evidence" value="ECO:0007669"/>
    <property type="project" value="TreeGrafter"/>
</dbReference>
<evidence type="ECO:0000256" key="2">
    <source>
        <dbReference type="SAM" id="Phobius"/>
    </source>
</evidence>
<gene>
    <name evidence="4" type="primary">100641072</name>
</gene>
<accession>A0A1X7VPR7</accession>
<evidence type="ECO:0000256" key="3">
    <source>
        <dbReference type="SAM" id="SignalP"/>
    </source>
</evidence>
<dbReference type="Proteomes" id="UP000007879">
    <property type="component" value="Unassembled WGS sequence"/>
</dbReference>
<dbReference type="PANTHER" id="PTHR15191:SF3">
    <property type="entry name" value="PITUITARY TUMOR-TRANSFORMING GENE PROTEIN-BINDING FACTOR"/>
    <property type="match status" value="1"/>
</dbReference>
<dbReference type="GO" id="GO:0005737">
    <property type="term" value="C:cytoplasm"/>
    <property type="evidence" value="ECO:0007669"/>
    <property type="project" value="TreeGrafter"/>
</dbReference>
<dbReference type="PANTHER" id="PTHR15191">
    <property type="entry name" value="PROTEIN CBG20567"/>
    <property type="match status" value="1"/>
</dbReference>
<dbReference type="Gene3D" id="1.20.1070.10">
    <property type="entry name" value="Rhodopsin 7-helix transmembrane proteins"/>
    <property type="match status" value="1"/>
</dbReference>
<dbReference type="eggNOG" id="ENOG502RYM1">
    <property type="taxonomic scope" value="Eukaryota"/>
</dbReference>
<reference evidence="5" key="1">
    <citation type="journal article" date="2010" name="Nature">
        <title>The Amphimedon queenslandica genome and the evolution of animal complexity.</title>
        <authorList>
            <person name="Srivastava M."/>
            <person name="Simakov O."/>
            <person name="Chapman J."/>
            <person name="Fahey B."/>
            <person name="Gauthier M.E."/>
            <person name="Mitros T."/>
            <person name="Richards G.S."/>
            <person name="Conaco C."/>
            <person name="Dacre M."/>
            <person name="Hellsten U."/>
            <person name="Larroux C."/>
            <person name="Putnam N.H."/>
            <person name="Stanke M."/>
            <person name="Adamska M."/>
            <person name="Darling A."/>
            <person name="Degnan S.M."/>
            <person name="Oakley T.H."/>
            <person name="Plachetzki D.C."/>
            <person name="Zhai Y."/>
            <person name="Adamski M."/>
            <person name="Calcino A."/>
            <person name="Cummins S.F."/>
            <person name="Goodstein D.M."/>
            <person name="Harris C."/>
            <person name="Jackson D.J."/>
            <person name="Leys S.P."/>
            <person name="Shu S."/>
            <person name="Woodcroft B.J."/>
            <person name="Vervoort M."/>
            <person name="Kosik K.S."/>
            <person name="Manning G."/>
            <person name="Degnan B.M."/>
            <person name="Rokhsar D.S."/>
        </authorList>
    </citation>
    <scope>NUCLEOTIDE SEQUENCE [LARGE SCALE GENOMIC DNA]</scope>
</reference>
<evidence type="ECO:0000313" key="5">
    <source>
        <dbReference type="Proteomes" id="UP000007879"/>
    </source>
</evidence>
<dbReference type="STRING" id="400682.A0A1X7VPR7"/>
<keyword evidence="2" id="KW-0472">Membrane</keyword>
<protein>
    <recommendedName>
        <fullName evidence="6">PSI domain-containing protein</fullName>
    </recommendedName>
</protein>
<evidence type="ECO:0000313" key="4">
    <source>
        <dbReference type="EnsemblMetazoa" id="Aqu2.1.42077_001"/>
    </source>
</evidence>
<evidence type="ECO:0008006" key="6">
    <source>
        <dbReference type="Google" id="ProtNLM"/>
    </source>
</evidence>
<dbReference type="OrthoDB" id="5829916at2759"/>
<dbReference type="AlphaFoldDB" id="A0A1X7VPR7"/>
<keyword evidence="3" id="KW-0732">Signal</keyword>
<keyword evidence="5" id="KW-1185">Reference proteome</keyword>
<feature type="signal peptide" evidence="3">
    <location>
        <begin position="1"/>
        <end position="21"/>
    </location>
</feature>
<dbReference type="GO" id="GO:0005634">
    <property type="term" value="C:nucleus"/>
    <property type="evidence" value="ECO:0007669"/>
    <property type="project" value="TreeGrafter"/>
</dbReference>
<feature type="region of interest" description="Disordered" evidence="1">
    <location>
        <begin position="147"/>
        <end position="184"/>
    </location>
</feature>
<keyword evidence="2" id="KW-1133">Transmembrane helix</keyword>
<dbReference type="KEGG" id="aqu:100641072"/>
<dbReference type="InterPro" id="IPR052304">
    <property type="entry name" value="PTTG1IP"/>
</dbReference>
<reference evidence="4" key="2">
    <citation type="submission" date="2017-05" db="UniProtKB">
        <authorList>
            <consortium name="EnsemblMetazoa"/>
        </authorList>
    </citation>
    <scope>IDENTIFICATION</scope>
</reference>
<feature type="transmembrane region" description="Helical" evidence="2">
    <location>
        <begin position="97"/>
        <end position="126"/>
    </location>
</feature>
<dbReference type="EnsemblMetazoa" id="XM_003383078.3">
    <property type="protein sequence ID" value="XP_003383126.1"/>
    <property type="gene ID" value="LOC100641072"/>
</dbReference>
<dbReference type="InParanoid" id="A0A1X7VPR7"/>
<evidence type="ECO:0000256" key="1">
    <source>
        <dbReference type="SAM" id="MobiDB-lite"/>
    </source>
</evidence>
<feature type="compositionally biased region" description="Polar residues" evidence="1">
    <location>
        <begin position="174"/>
        <end position="184"/>
    </location>
</feature>
<name>A0A1X7VPR7_AMPQE</name>
<keyword evidence="2" id="KW-0812">Transmembrane</keyword>